<dbReference type="InterPro" id="IPR019887">
    <property type="entry name" value="Tscrpt_reg_AsnC/Lrp_C"/>
</dbReference>
<dbReference type="Gene3D" id="3.30.70.920">
    <property type="match status" value="1"/>
</dbReference>
<dbReference type="OrthoDB" id="5476at2"/>
<evidence type="ECO:0000313" key="6">
    <source>
        <dbReference type="Proteomes" id="UP000280434"/>
    </source>
</evidence>
<keyword evidence="1" id="KW-0805">Transcription regulation</keyword>
<dbReference type="GO" id="GO:0043200">
    <property type="term" value="P:response to amino acid"/>
    <property type="evidence" value="ECO:0007669"/>
    <property type="project" value="TreeGrafter"/>
</dbReference>
<organism evidence="5 6">
    <name type="scientific">Trinickia fusca</name>
    <dbReference type="NCBI Taxonomy" id="2419777"/>
    <lineage>
        <taxon>Bacteria</taxon>
        <taxon>Pseudomonadati</taxon>
        <taxon>Pseudomonadota</taxon>
        <taxon>Betaproteobacteria</taxon>
        <taxon>Burkholderiales</taxon>
        <taxon>Burkholderiaceae</taxon>
        <taxon>Trinickia</taxon>
    </lineage>
</organism>
<evidence type="ECO:0000259" key="4">
    <source>
        <dbReference type="PROSITE" id="PS50956"/>
    </source>
</evidence>
<dbReference type="PANTHER" id="PTHR30154:SF53">
    <property type="entry name" value="HTH-TYPE TRANSCRIPTIONAL REGULATOR LRPC"/>
    <property type="match status" value="1"/>
</dbReference>
<reference evidence="5 6" key="1">
    <citation type="submission" date="2018-10" db="EMBL/GenBank/DDBJ databases">
        <title>Paraburkholderia sp. 7MK8-2, isolated from soil.</title>
        <authorList>
            <person name="Gao Z.-H."/>
            <person name="Qiu L.-H."/>
        </authorList>
    </citation>
    <scope>NUCLEOTIDE SEQUENCE [LARGE SCALE GENOMIC DNA]</scope>
    <source>
        <strain evidence="5 6">7MK8-2</strain>
    </source>
</reference>
<dbReference type="GO" id="GO:0005829">
    <property type="term" value="C:cytosol"/>
    <property type="evidence" value="ECO:0007669"/>
    <property type="project" value="TreeGrafter"/>
</dbReference>
<protein>
    <submittedName>
        <fullName evidence="5">Lrp/AsnC family transcriptional regulator</fullName>
    </submittedName>
</protein>
<keyword evidence="6" id="KW-1185">Reference proteome</keyword>
<dbReference type="InterPro" id="IPR011008">
    <property type="entry name" value="Dimeric_a/b-barrel"/>
</dbReference>
<gene>
    <name evidence="5" type="ORF">D7S89_03165</name>
</gene>
<evidence type="ECO:0000256" key="2">
    <source>
        <dbReference type="ARBA" id="ARBA00023125"/>
    </source>
</evidence>
<dbReference type="Pfam" id="PF13404">
    <property type="entry name" value="HTH_AsnC-type"/>
    <property type="match status" value="1"/>
</dbReference>
<proteinExistence type="predicted"/>
<dbReference type="PROSITE" id="PS50956">
    <property type="entry name" value="HTH_ASNC_2"/>
    <property type="match status" value="1"/>
</dbReference>
<evidence type="ECO:0000313" key="5">
    <source>
        <dbReference type="EMBL" id="RKP52522.1"/>
    </source>
</evidence>
<dbReference type="InterPro" id="IPR036388">
    <property type="entry name" value="WH-like_DNA-bd_sf"/>
</dbReference>
<evidence type="ECO:0000256" key="3">
    <source>
        <dbReference type="ARBA" id="ARBA00023163"/>
    </source>
</evidence>
<dbReference type="PRINTS" id="PR00033">
    <property type="entry name" value="HTHASNC"/>
</dbReference>
<name>A0A494XRS3_9BURK</name>
<dbReference type="GO" id="GO:0043565">
    <property type="term" value="F:sequence-specific DNA binding"/>
    <property type="evidence" value="ECO:0007669"/>
    <property type="project" value="InterPro"/>
</dbReference>
<dbReference type="Gene3D" id="1.10.10.10">
    <property type="entry name" value="Winged helix-like DNA-binding domain superfamily/Winged helix DNA-binding domain"/>
    <property type="match status" value="1"/>
</dbReference>
<dbReference type="PANTHER" id="PTHR30154">
    <property type="entry name" value="LEUCINE-RESPONSIVE REGULATORY PROTEIN"/>
    <property type="match status" value="1"/>
</dbReference>
<dbReference type="Proteomes" id="UP000280434">
    <property type="component" value="Unassembled WGS sequence"/>
</dbReference>
<dbReference type="Pfam" id="PF01037">
    <property type="entry name" value="AsnC_trans_reg"/>
    <property type="match status" value="1"/>
</dbReference>
<dbReference type="RefSeq" id="WP_121275492.1">
    <property type="nucleotide sequence ID" value="NZ_RBZV01000001.1"/>
</dbReference>
<dbReference type="InterPro" id="IPR036390">
    <property type="entry name" value="WH_DNA-bd_sf"/>
</dbReference>
<dbReference type="InterPro" id="IPR000485">
    <property type="entry name" value="AsnC-type_HTH_dom"/>
</dbReference>
<dbReference type="EMBL" id="RBZV01000001">
    <property type="protein sequence ID" value="RKP52522.1"/>
    <property type="molecule type" value="Genomic_DNA"/>
</dbReference>
<dbReference type="AlphaFoldDB" id="A0A494XRS3"/>
<keyword evidence="2" id="KW-0238">DNA-binding</keyword>
<dbReference type="SMART" id="SM00344">
    <property type="entry name" value="HTH_ASNC"/>
    <property type="match status" value="1"/>
</dbReference>
<dbReference type="SUPFAM" id="SSF46785">
    <property type="entry name" value="Winged helix' DNA-binding domain"/>
    <property type="match status" value="1"/>
</dbReference>
<keyword evidence="3" id="KW-0804">Transcription</keyword>
<sequence>MRPPRLDQLDDLDRNLVALLQANARESVANLARQLGVARTTVLARIERLERMQVIAGYGVRLGQDVLDASIHAYVGIILAPKYGANVLKRLEKMPEVQLLCAVSGEFDYVAWLRADSPDRLNDLLDQIGALEGVERTTTSIILARKIDRGTMG</sequence>
<dbReference type="InterPro" id="IPR019888">
    <property type="entry name" value="Tscrpt_reg_AsnC-like"/>
</dbReference>
<dbReference type="SUPFAM" id="SSF54909">
    <property type="entry name" value="Dimeric alpha+beta barrel"/>
    <property type="match status" value="1"/>
</dbReference>
<feature type="domain" description="HTH asnC-type" evidence="4">
    <location>
        <begin position="9"/>
        <end position="78"/>
    </location>
</feature>
<comment type="caution">
    <text evidence="5">The sequence shown here is derived from an EMBL/GenBank/DDBJ whole genome shotgun (WGS) entry which is preliminary data.</text>
</comment>
<evidence type="ECO:0000256" key="1">
    <source>
        <dbReference type="ARBA" id="ARBA00023015"/>
    </source>
</evidence>
<accession>A0A494XRS3</accession>